<keyword evidence="5" id="KW-0158">Chromosome</keyword>
<keyword evidence="9 11" id="KW-0226">DNA condensation</keyword>
<evidence type="ECO:0000256" key="11">
    <source>
        <dbReference type="PIRNR" id="PIRNR017126"/>
    </source>
</evidence>
<dbReference type="GO" id="GO:0051301">
    <property type="term" value="P:cell division"/>
    <property type="evidence" value="ECO:0007669"/>
    <property type="project" value="UniProtKB-KW"/>
</dbReference>
<dbReference type="GO" id="GO:0000796">
    <property type="term" value="C:condensin complex"/>
    <property type="evidence" value="ECO:0007669"/>
    <property type="project" value="InterPro"/>
</dbReference>
<gene>
    <name evidence="13" type="ORF">SNE40_007921</name>
</gene>
<evidence type="ECO:0000256" key="9">
    <source>
        <dbReference type="ARBA" id="ARBA00023067"/>
    </source>
</evidence>
<evidence type="ECO:0000256" key="5">
    <source>
        <dbReference type="ARBA" id="ARBA00022454"/>
    </source>
</evidence>
<evidence type="ECO:0000256" key="7">
    <source>
        <dbReference type="ARBA" id="ARBA00022618"/>
    </source>
</evidence>
<evidence type="ECO:0000256" key="6">
    <source>
        <dbReference type="ARBA" id="ARBA00022490"/>
    </source>
</evidence>
<dbReference type="GO" id="GO:0005737">
    <property type="term" value="C:cytoplasm"/>
    <property type="evidence" value="ECO:0007669"/>
    <property type="project" value="UniProtKB-SubCell"/>
</dbReference>
<dbReference type="InterPro" id="IPR022816">
    <property type="entry name" value="Condensin_barren_su2"/>
</dbReference>
<dbReference type="GO" id="GO:0003682">
    <property type="term" value="F:chromatin binding"/>
    <property type="evidence" value="ECO:0007669"/>
    <property type="project" value="TreeGrafter"/>
</dbReference>
<evidence type="ECO:0000256" key="2">
    <source>
        <dbReference type="ARBA" id="ARBA00004496"/>
    </source>
</evidence>
<feature type="compositionally biased region" description="Acidic residues" evidence="12">
    <location>
        <begin position="183"/>
        <end position="193"/>
    </location>
</feature>
<dbReference type="PIRSF" id="PIRSF017126">
    <property type="entry name" value="Condensin_H"/>
    <property type="match status" value="1"/>
</dbReference>
<dbReference type="Pfam" id="PF05786">
    <property type="entry name" value="Cnd2"/>
    <property type="match status" value="1"/>
</dbReference>
<dbReference type="PANTHER" id="PTHR13108">
    <property type="entry name" value="CONDENSIN COMPLEX SUBUNIT 2"/>
    <property type="match status" value="1"/>
</dbReference>
<sequence length="698" mass="78208">MSHREPLTPLNSNLTPTPKRPTPVSKFISPSTSRHAHIPTPVTVFTKEHDDAAERRDRRRSRVLELQRKAGGGGSPCSPDRRRSTPLNGLTANQLSDHYASCIQLSTENKINAKNAFGLHLIDYMSDLLKKKELENFQVASTTLDASAKIYAGRVDFIHSETYKVLTDLGRGSDKDKNRNDDDMAENPDEQNNDENMKKKRKTRKSRTIEINLKNINVNKFDLEFEVDPMFQVTSAAFDEGGVSGLLLNNLQCFDDGQQLILDSSTQVSIIDDKSLEERKSQSIDTEEIQDLLSKMNIENKIICPQFQHFRFTEWDDSDTSSIIPKTSEHAFDINAEIEPIPEAEDLIPEHGLSYSGDSDDENGFEAPGEADVSSLIGDNKTAKLVESAFRDLTHGSVGSLMQILATEPSDYSYFNKTLLRSWAGPSHWKLGPLSKDAKSVNKTMKTKKPDFVIDYDADVDLEKPFRKSKATTLTKATLSKHKKNQTTLPEDQHYDADKLFSLFNKPKIMIKRQTASDVGVDDAVDNYDYDNVNDKDNYCPADLGDDDDDNGFDCGDYSQESSEMTVNPGLSQDTIFDGTVLSGDKLLAQPYKIAKIDIGYAKTAKKLDVRKLKGSMWKLLAAPEEKEKSEDEVTNDEMMSKTWSFQSLLQELPEKVSTNTAKNLSVPIAFVCLLHLANEKSLKITDDQLKDLEICKG</sequence>
<evidence type="ECO:0000256" key="8">
    <source>
        <dbReference type="ARBA" id="ARBA00022776"/>
    </source>
</evidence>
<keyword evidence="6" id="KW-0963">Cytoplasm</keyword>
<name>A0AAN8PY41_PATCE</name>
<organism evidence="13 14">
    <name type="scientific">Patella caerulea</name>
    <name type="common">Rayed Mediterranean limpet</name>
    <dbReference type="NCBI Taxonomy" id="87958"/>
    <lineage>
        <taxon>Eukaryota</taxon>
        <taxon>Metazoa</taxon>
        <taxon>Spiralia</taxon>
        <taxon>Lophotrochozoa</taxon>
        <taxon>Mollusca</taxon>
        <taxon>Gastropoda</taxon>
        <taxon>Patellogastropoda</taxon>
        <taxon>Patelloidea</taxon>
        <taxon>Patellidae</taxon>
        <taxon>Patella</taxon>
    </lineage>
</organism>
<dbReference type="PANTHER" id="PTHR13108:SF9">
    <property type="entry name" value="CONDENSIN COMPLEX SUBUNIT 2"/>
    <property type="match status" value="1"/>
</dbReference>
<comment type="caution">
    <text evidence="13">The sequence shown here is derived from an EMBL/GenBank/DDBJ whole genome shotgun (WGS) entry which is preliminary data.</text>
</comment>
<keyword evidence="7 11" id="KW-0132">Cell division</keyword>
<dbReference type="Proteomes" id="UP001347796">
    <property type="component" value="Unassembled WGS sequence"/>
</dbReference>
<reference evidence="13 14" key="1">
    <citation type="submission" date="2024-01" db="EMBL/GenBank/DDBJ databases">
        <title>The genome of the rayed Mediterranean limpet Patella caerulea (Linnaeus, 1758).</title>
        <authorList>
            <person name="Anh-Thu Weber A."/>
            <person name="Halstead-Nussloch G."/>
        </authorList>
    </citation>
    <scope>NUCLEOTIDE SEQUENCE [LARGE SCALE GENOMIC DNA]</scope>
    <source>
        <strain evidence="13">AATW-2023a</strain>
        <tissue evidence="13">Whole specimen</tissue>
    </source>
</reference>
<protein>
    <recommendedName>
        <fullName evidence="4 11">Condensin complex subunit 2</fullName>
    </recommendedName>
</protein>
<evidence type="ECO:0000256" key="10">
    <source>
        <dbReference type="ARBA" id="ARBA00023306"/>
    </source>
</evidence>
<evidence type="ECO:0000256" key="4">
    <source>
        <dbReference type="ARBA" id="ARBA00016065"/>
    </source>
</evidence>
<feature type="compositionally biased region" description="Basic and acidic residues" evidence="12">
    <location>
        <begin position="46"/>
        <end position="68"/>
    </location>
</feature>
<evidence type="ECO:0000256" key="3">
    <source>
        <dbReference type="ARBA" id="ARBA00009471"/>
    </source>
</evidence>
<feature type="compositionally biased region" description="Basic and acidic residues" evidence="12">
    <location>
        <begin position="171"/>
        <end position="182"/>
    </location>
</feature>
<dbReference type="GO" id="GO:0007076">
    <property type="term" value="P:mitotic chromosome condensation"/>
    <property type="evidence" value="ECO:0007669"/>
    <property type="project" value="InterPro"/>
</dbReference>
<dbReference type="EMBL" id="JAZGQO010000006">
    <property type="protein sequence ID" value="KAK6185759.1"/>
    <property type="molecule type" value="Genomic_DNA"/>
</dbReference>
<feature type="region of interest" description="Disordered" evidence="12">
    <location>
        <begin position="1"/>
        <end position="86"/>
    </location>
</feature>
<keyword evidence="8 11" id="KW-0498">Mitosis</keyword>
<comment type="similarity">
    <text evidence="3 11">Belongs to the CND2 (condensin subunit 2) family.</text>
</comment>
<keyword evidence="14" id="KW-1185">Reference proteome</keyword>
<accession>A0AAN8PY41</accession>
<proteinExistence type="inferred from homology"/>
<feature type="region of interest" description="Disordered" evidence="12">
    <location>
        <begin position="169"/>
        <end position="204"/>
    </location>
</feature>
<dbReference type="AlphaFoldDB" id="A0AAN8PY41"/>
<comment type="subcellular location">
    <subcellularLocation>
        <location evidence="1">Chromosome</location>
    </subcellularLocation>
    <subcellularLocation>
        <location evidence="2">Cytoplasm</location>
    </subcellularLocation>
</comment>
<evidence type="ECO:0000313" key="13">
    <source>
        <dbReference type="EMBL" id="KAK6185759.1"/>
    </source>
</evidence>
<evidence type="ECO:0000256" key="1">
    <source>
        <dbReference type="ARBA" id="ARBA00004286"/>
    </source>
</evidence>
<keyword evidence="10 11" id="KW-0131">Cell cycle</keyword>
<evidence type="ECO:0000256" key="12">
    <source>
        <dbReference type="SAM" id="MobiDB-lite"/>
    </source>
</evidence>
<comment type="function">
    <text evidence="11">Regulatory subunit of the condensin complex, a complex required for conversion of interphase chromatin into mitotic-like condense chromosomes.</text>
</comment>
<evidence type="ECO:0000313" key="14">
    <source>
        <dbReference type="Proteomes" id="UP001347796"/>
    </source>
</evidence>